<dbReference type="Pfam" id="PF00111">
    <property type="entry name" value="Fer2"/>
    <property type="match status" value="1"/>
</dbReference>
<dbReference type="InterPro" id="IPR036010">
    <property type="entry name" value="2Fe-2S_ferredoxin-like_sf"/>
</dbReference>
<dbReference type="InterPro" id="IPR001041">
    <property type="entry name" value="2Fe-2S_ferredoxin-type"/>
</dbReference>
<reference evidence="2" key="1">
    <citation type="submission" date="2018-05" db="EMBL/GenBank/DDBJ databases">
        <authorList>
            <person name="Lanie J.A."/>
            <person name="Ng W.-L."/>
            <person name="Kazmierczak K.M."/>
            <person name="Andrzejewski T.M."/>
            <person name="Davidsen T.M."/>
            <person name="Wayne K.J."/>
            <person name="Tettelin H."/>
            <person name="Glass J.I."/>
            <person name="Rusch D."/>
            <person name="Podicherti R."/>
            <person name="Tsui H.-C.T."/>
            <person name="Winkler M.E."/>
        </authorList>
    </citation>
    <scope>NUCLEOTIDE SEQUENCE</scope>
</reference>
<sequence>MSPVIADGREVQYKEKNTLFDYADSLKVRVPTSCGRTGECHECIVEIRNGMNSLNLVTEQEKFLRGNYRLACRTTLEDSHATVEFATLRRQPRILSKSIQRKIQLDPRVTKKNNNVVVDGKVIDKYRGGIFGIAGDIGTTTVVLNLVDLESGEIIQTSSFENPQRFGGGDVMNRISYDGGDFQGELKQVMLSSINFEIGAMTRNPNRKSLRRRCIYDVVLVGNTTMRDLLFGIDVQSVGQKPYKSLIQTEFENKTRESTAVDCSASNIGLRVHPDAKVYSGPLVGSHVGTDVAADMLAIGMDTAKSPRMLVDIGTNTEVVIGDSSGMVTASCPAGPAFEGGEVTYGMPGYDGAVEAVSIREGKIKLSTIG</sequence>
<proteinExistence type="predicted"/>
<dbReference type="CDD" id="cd00207">
    <property type="entry name" value="fer2"/>
    <property type="match status" value="1"/>
</dbReference>
<dbReference type="InterPro" id="IPR041414">
    <property type="entry name" value="Raco-like_middle"/>
</dbReference>
<dbReference type="InterPro" id="IPR042259">
    <property type="entry name" value="Raco-like_middle_sf"/>
</dbReference>
<dbReference type="PANTHER" id="PTHR42895">
    <property type="entry name" value="IRON-SULFUR CLUSTER-BINDING PROTEIN-RELATED"/>
    <property type="match status" value="1"/>
</dbReference>
<feature type="non-terminal residue" evidence="2">
    <location>
        <position position="370"/>
    </location>
</feature>
<feature type="domain" description="2Fe-2S ferredoxin-type" evidence="1">
    <location>
        <begin position="1"/>
        <end position="89"/>
    </location>
</feature>
<evidence type="ECO:0000259" key="1">
    <source>
        <dbReference type="PROSITE" id="PS51085"/>
    </source>
</evidence>
<dbReference type="GO" id="GO:0051536">
    <property type="term" value="F:iron-sulfur cluster binding"/>
    <property type="evidence" value="ECO:0007669"/>
    <property type="project" value="InterPro"/>
</dbReference>
<dbReference type="InterPro" id="IPR027980">
    <property type="entry name" value="RACo_C"/>
</dbReference>
<dbReference type="Pfam" id="PF17651">
    <property type="entry name" value="Raco_middle"/>
    <property type="match status" value="1"/>
</dbReference>
<dbReference type="Gene3D" id="3.10.20.30">
    <property type="match status" value="1"/>
</dbReference>
<dbReference type="Pfam" id="PF14574">
    <property type="entry name" value="RACo_C_ter"/>
    <property type="match status" value="1"/>
</dbReference>
<dbReference type="EMBL" id="UINC01008563">
    <property type="protein sequence ID" value="SVA38521.1"/>
    <property type="molecule type" value="Genomic_DNA"/>
</dbReference>
<accession>A0A381VES0</accession>
<dbReference type="Gene3D" id="3.30.420.480">
    <property type="entry name" value="Domain of unknown function (DUF4445)"/>
    <property type="match status" value="1"/>
</dbReference>
<dbReference type="InterPro" id="IPR012675">
    <property type="entry name" value="Beta-grasp_dom_sf"/>
</dbReference>
<organism evidence="2">
    <name type="scientific">marine metagenome</name>
    <dbReference type="NCBI Taxonomy" id="408172"/>
    <lineage>
        <taxon>unclassified sequences</taxon>
        <taxon>metagenomes</taxon>
        <taxon>ecological metagenomes</taxon>
    </lineage>
</organism>
<name>A0A381VES0_9ZZZZ</name>
<dbReference type="AlphaFoldDB" id="A0A381VES0"/>
<dbReference type="PROSITE" id="PS51085">
    <property type="entry name" value="2FE2S_FER_2"/>
    <property type="match status" value="1"/>
</dbReference>
<evidence type="ECO:0000313" key="2">
    <source>
        <dbReference type="EMBL" id="SVA38521.1"/>
    </source>
</evidence>
<dbReference type="InterPro" id="IPR052911">
    <property type="entry name" value="Corrinoid_activation_enz"/>
</dbReference>
<gene>
    <name evidence="2" type="ORF">METZ01_LOCUS91375</name>
</gene>
<dbReference type="PANTHER" id="PTHR42895:SF2">
    <property type="entry name" value="IRON-SULFUR CLUSTER PROTEIN"/>
    <property type="match status" value="1"/>
</dbReference>
<dbReference type="SUPFAM" id="SSF54292">
    <property type="entry name" value="2Fe-2S ferredoxin-like"/>
    <property type="match status" value="1"/>
</dbReference>
<protein>
    <recommendedName>
        <fullName evidence="1">2Fe-2S ferredoxin-type domain-containing protein</fullName>
    </recommendedName>
</protein>